<evidence type="ECO:0000313" key="1">
    <source>
        <dbReference type="EMBL" id="RLK55181.1"/>
    </source>
</evidence>
<dbReference type="Proteomes" id="UP000282454">
    <property type="component" value="Unassembled WGS sequence"/>
</dbReference>
<reference evidence="1 2" key="1">
    <citation type="submission" date="2018-10" db="EMBL/GenBank/DDBJ databases">
        <title>Genomic Encyclopedia of Archaeal and Bacterial Type Strains, Phase II (KMG-II): from individual species to whole genera.</title>
        <authorList>
            <person name="Goeker M."/>
        </authorList>
    </citation>
    <scope>NUCLEOTIDE SEQUENCE [LARGE SCALE GENOMIC DNA]</scope>
    <source>
        <strain evidence="1 2">DSM 45657</strain>
    </source>
</reference>
<protein>
    <submittedName>
        <fullName evidence="1">Uncharacterized protein</fullName>
    </submittedName>
</protein>
<accession>A0A421AZG2</accession>
<name>A0A421AZG2_9PSEU</name>
<sequence>MTTDQLKPGPLGLLSTRAGDGRTMIGHVVVCRAGSGQDDSIAVWHLDTEGTRTGAWVNPAAVALTEPETARLVLSLCKRKAVLAWDLAEVVELLRELEQTAGVASTNWGDCGVTLPVLLSEVAGIRASYAKRVAEEKASKKSIADLEWSIDLPDPLPATVEQLEHLARVGNLVAPTESATEALRISRLGGWIVQRWRETTVALGRSYLRETFGQPTVLAPMWEARLADAYAYQR</sequence>
<keyword evidence="2" id="KW-1185">Reference proteome</keyword>
<comment type="caution">
    <text evidence="1">The sequence shown here is derived from an EMBL/GenBank/DDBJ whole genome shotgun (WGS) entry which is preliminary data.</text>
</comment>
<dbReference type="RefSeq" id="WP_121393006.1">
    <property type="nucleotide sequence ID" value="NZ_RCDD01000004.1"/>
</dbReference>
<dbReference type="OrthoDB" id="3405158at2"/>
<evidence type="ECO:0000313" key="2">
    <source>
        <dbReference type="Proteomes" id="UP000282454"/>
    </source>
</evidence>
<dbReference type="EMBL" id="RCDD01000004">
    <property type="protein sequence ID" value="RLK55181.1"/>
    <property type="molecule type" value="Genomic_DNA"/>
</dbReference>
<gene>
    <name evidence="1" type="ORF">CLV68_4663</name>
</gene>
<dbReference type="Pfam" id="PF19726">
    <property type="entry name" value="DUF6218"/>
    <property type="match status" value="1"/>
</dbReference>
<proteinExistence type="predicted"/>
<organism evidence="1 2">
    <name type="scientific">Actinokineospora cianjurensis</name>
    <dbReference type="NCBI Taxonomy" id="585224"/>
    <lineage>
        <taxon>Bacteria</taxon>
        <taxon>Bacillati</taxon>
        <taxon>Actinomycetota</taxon>
        <taxon>Actinomycetes</taxon>
        <taxon>Pseudonocardiales</taxon>
        <taxon>Pseudonocardiaceae</taxon>
        <taxon>Actinokineospora</taxon>
    </lineage>
</organism>
<dbReference type="InterPro" id="IPR046190">
    <property type="entry name" value="DUF6218"/>
</dbReference>
<dbReference type="AlphaFoldDB" id="A0A421AZG2"/>